<dbReference type="RefSeq" id="WP_203733681.1">
    <property type="nucleotide sequence ID" value="NZ_BAAATX010000027.1"/>
</dbReference>
<dbReference type="Proteomes" id="UP000637628">
    <property type="component" value="Unassembled WGS sequence"/>
</dbReference>
<comment type="caution">
    <text evidence="2">The sequence shown here is derived from an EMBL/GenBank/DDBJ whole genome shotgun (WGS) entry which is preliminary data.</text>
</comment>
<evidence type="ECO:0000313" key="3">
    <source>
        <dbReference type="Proteomes" id="UP000637628"/>
    </source>
</evidence>
<dbReference type="EMBL" id="BOML01000058">
    <property type="protein sequence ID" value="GIE05791.1"/>
    <property type="molecule type" value="Genomic_DNA"/>
</dbReference>
<organism evidence="2 3">
    <name type="scientific">Paractinoplanes durhamensis</name>
    <dbReference type="NCBI Taxonomy" id="113563"/>
    <lineage>
        <taxon>Bacteria</taxon>
        <taxon>Bacillati</taxon>
        <taxon>Actinomycetota</taxon>
        <taxon>Actinomycetes</taxon>
        <taxon>Micromonosporales</taxon>
        <taxon>Micromonosporaceae</taxon>
        <taxon>Paractinoplanes</taxon>
    </lineage>
</organism>
<name>A0ABQ3Z7K5_9ACTN</name>
<keyword evidence="1" id="KW-0812">Transmembrane</keyword>
<keyword evidence="1" id="KW-1133">Transmembrane helix</keyword>
<evidence type="ECO:0000313" key="2">
    <source>
        <dbReference type="EMBL" id="GIE05791.1"/>
    </source>
</evidence>
<accession>A0ABQ3Z7K5</accession>
<protein>
    <submittedName>
        <fullName evidence="2">Uncharacterized protein</fullName>
    </submittedName>
</protein>
<sequence length="189" mass="20564">MRRRTFDLILTAIGGVLTVGLLIAGGLLTWGYNFANSTVHDQLAAQQIYFPAKGSDALKSEEIGPYLNQYAGKQLTTGAQAEAYADHFIKVHLSEIAGGKTYSQVSTEAQANPDDEKLAAQVQTLFRGETLRGMLLNAYAFWKFGQIALYSAIASFAGALVFLVLTFLGFRHSRRVDPEAPVFEKPATA</sequence>
<gene>
    <name evidence="2" type="ORF">Adu01nite_71410</name>
</gene>
<keyword evidence="1" id="KW-0472">Membrane</keyword>
<proteinExistence type="predicted"/>
<keyword evidence="3" id="KW-1185">Reference proteome</keyword>
<reference evidence="2 3" key="1">
    <citation type="submission" date="2021-01" db="EMBL/GenBank/DDBJ databases">
        <title>Whole genome shotgun sequence of Actinoplanes durhamensis NBRC 14914.</title>
        <authorList>
            <person name="Komaki H."/>
            <person name="Tamura T."/>
        </authorList>
    </citation>
    <scope>NUCLEOTIDE SEQUENCE [LARGE SCALE GENOMIC DNA]</scope>
    <source>
        <strain evidence="2 3">NBRC 14914</strain>
    </source>
</reference>
<feature type="transmembrane region" description="Helical" evidence="1">
    <location>
        <begin position="147"/>
        <end position="170"/>
    </location>
</feature>
<evidence type="ECO:0000256" key="1">
    <source>
        <dbReference type="SAM" id="Phobius"/>
    </source>
</evidence>
<feature type="transmembrane region" description="Helical" evidence="1">
    <location>
        <begin position="7"/>
        <end position="32"/>
    </location>
</feature>